<dbReference type="AlphaFoldDB" id="W2NJX8"/>
<accession>W2NJX8</accession>
<dbReference type="EMBL" id="KI692226">
    <property type="protein sequence ID" value="ETM48891.1"/>
    <property type="molecule type" value="Genomic_DNA"/>
</dbReference>
<proteinExistence type="predicted"/>
<dbReference type="Proteomes" id="UP000054532">
    <property type="component" value="Unassembled WGS sequence"/>
</dbReference>
<organism evidence="1">
    <name type="scientific">Phytophthora nicotianae</name>
    <name type="common">Potato buckeye rot agent</name>
    <name type="synonym">Phytophthora parasitica</name>
    <dbReference type="NCBI Taxonomy" id="4792"/>
    <lineage>
        <taxon>Eukaryota</taxon>
        <taxon>Sar</taxon>
        <taxon>Stramenopiles</taxon>
        <taxon>Oomycota</taxon>
        <taxon>Peronosporomycetes</taxon>
        <taxon>Peronosporales</taxon>
        <taxon>Peronosporaceae</taxon>
        <taxon>Phytophthora</taxon>
    </lineage>
</organism>
<protein>
    <submittedName>
        <fullName evidence="1">Uncharacterized protein</fullName>
    </submittedName>
</protein>
<feature type="non-terminal residue" evidence="1">
    <location>
        <position position="68"/>
    </location>
</feature>
<evidence type="ECO:0000313" key="1">
    <source>
        <dbReference type="EMBL" id="ETM48891.1"/>
    </source>
</evidence>
<gene>
    <name evidence="1" type="ORF">L914_06636</name>
</gene>
<sequence>MHVERHEFTSAENKMIVRSYTFFALQKEHGLLSGKRTRELVAECLGCSTYTVARVIAVYNASQKTDFE</sequence>
<name>W2NJX8_PHYNI</name>
<reference evidence="1" key="1">
    <citation type="submission" date="2013-11" db="EMBL/GenBank/DDBJ databases">
        <title>The Genome Sequence of Phytophthora parasitica IAC_01/95.</title>
        <authorList>
            <consortium name="The Broad Institute Genomics Platform"/>
            <person name="Russ C."/>
            <person name="Tyler B."/>
            <person name="Panabieres F."/>
            <person name="Shan W."/>
            <person name="Tripathy S."/>
            <person name="Grunwald N."/>
            <person name="Machado M."/>
            <person name="Johnson C.S."/>
            <person name="Arredondo F."/>
            <person name="Hong C."/>
            <person name="Coffey M."/>
            <person name="Young S.K."/>
            <person name="Zeng Q."/>
            <person name="Gargeya S."/>
            <person name="Fitzgerald M."/>
            <person name="Abouelleil A."/>
            <person name="Alvarado L."/>
            <person name="Chapman S.B."/>
            <person name="Gainer-Dewar J."/>
            <person name="Goldberg J."/>
            <person name="Griggs A."/>
            <person name="Gujja S."/>
            <person name="Hansen M."/>
            <person name="Howarth C."/>
            <person name="Imamovic A."/>
            <person name="Ireland A."/>
            <person name="Larimer J."/>
            <person name="McCowan C."/>
            <person name="Murphy C."/>
            <person name="Pearson M."/>
            <person name="Poon T.W."/>
            <person name="Priest M."/>
            <person name="Roberts A."/>
            <person name="Saif S."/>
            <person name="Shea T."/>
            <person name="Sykes S."/>
            <person name="Wortman J."/>
            <person name="Nusbaum C."/>
            <person name="Birren B."/>
        </authorList>
    </citation>
    <scope>NUCLEOTIDE SEQUENCE [LARGE SCALE GENOMIC DNA]</scope>
    <source>
        <strain evidence="1">IAC_01/95</strain>
    </source>
</reference>